<dbReference type="PANTHER" id="PTHR16423">
    <property type="entry name" value="TREM-LIKE TRANSCRIPT PROTEIN"/>
    <property type="match status" value="1"/>
</dbReference>
<dbReference type="Ensembl" id="ENSCJPT00005032739.1">
    <property type="protein sequence ID" value="ENSCJPP00005023959.1"/>
    <property type="gene ID" value="ENSCJPG00005018934.1"/>
</dbReference>
<dbReference type="InterPro" id="IPR003599">
    <property type="entry name" value="Ig_sub"/>
</dbReference>
<dbReference type="RefSeq" id="XP_015740858.1">
    <property type="nucleotide sequence ID" value="XM_015885372.2"/>
</dbReference>
<reference evidence="8" key="3">
    <citation type="submission" date="2025-09" db="UniProtKB">
        <authorList>
            <consortium name="Ensembl"/>
        </authorList>
    </citation>
    <scope>IDENTIFICATION</scope>
</reference>
<evidence type="ECO:0000259" key="7">
    <source>
        <dbReference type="SMART" id="SM00409"/>
    </source>
</evidence>
<dbReference type="Pfam" id="PF07686">
    <property type="entry name" value="V-set"/>
    <property type="match status" value="2"/>
</dbReference>
<protein>
    <submittedName>
        <fullName evidence="8">Uncharacterized LOC107324920</fullName>
    </submittedName>
</protein>
<dbReference type="InterPro" id="IPR013106">
    <property type="entry name" value="Ig_V-set"/>
</dbReference>
<dbReference type="Gene3D" id="2.60.40.10">
    <property type="entry name" value="Immunoglobulins"/>
    <property type="match status" value="2"/>
</dbReference>
<keyword evidence="5" id="KW-1133">Transmembrane helix</keyword>
<evidence type="ECO:0000256" key="5">
    <source>
        <dbReference type="SAM" id="Phobius"/>
    </source>
</evidence>
<dbReference type="AlphaFoldDB" id="A0A8C2U9M1"/>
<keyword evidence="1 6" id="KW-0732">Signal</keyword>
<accession>A0A8C2U9M1</accession>
<feature type="chain" id="PRO_5034966788" evidence="6">
    <location>
        <begin position="22"/>
        <end position="429"/>
    </location>
</feature>
<evidence type="ECO:0000256" key="4">
    <source>
        <dbReference type="SAM" id="MobiDB-lite"/>
    </source>
</evidence>
<dbReference type="CDD" id="cd05716">
    <property type="entry name" value="IgV_pIgR_like"/>
    <property type="match status" value="1"/>
</dbReference>
<name>A0A8C2U9M1_COTJA</name>
<keyword evidence="2" id="KW-1015">Disulfide bond</keyword>
<evidence type="ECO:0000256" key="2">
    <source>
        <dbReference type="ARBA" id="ARBA00023157"/>
    </source>
</evidence>
<dbReference type="InterPro" id="IPR036179">
    <property type="entry name" value="Ig-like_dom_sf"/>
</dbReference>
<dbReference type="SUPFAM" id="SSF48726">
    <property type="entry name" value="Immunoglobulin"/>
    <property type="match status" value="2"/>
</dbReference>
<reference evidence="8" key="2">
    <citation type="submission" date="2025-08" db="UniProtKB">
        <authorList>
            <consortium name="Ensembl"/>
        </authorList>
    </citation>
    <scope>IDENTIFICATION</scope>
</reference>
<dbReference type="InterPro" id="IPR052314">
    <property type="entry name" value="Immune_rcpt_domain"/>
</dbReference>
<keyword evidence="9" id="KW-1185">Reference proteome</keyword>
<dbReference type="PANTHER" id="PTHR16423:SF6">
    <property type="entry name" value="TRIGGERING RECEPTOR EXPRESSED ON MYELOID CELLS 2-RELATED"/>
    <property type="match status" value="1"/>
</dbReference>
<evidence type="ECO:0000256" key="3">
    <source>
        <dbReference type="ARBA" id="ARBA00023319"/>
    </source>
</evidence>
<dbReference type="OrthoDB" id="8442846at2759"/>
<keyword evidence="5" id="KW-0472">Membrane</keyword>
<dbReference type="GeneID" id="107324920"/>
<dbReference type="Proteomes" id="UP000694412">
    <property type="component" value="Chromosome 26"/>
</dbReference>
<feature type="domain" description="Immunoglobulin" evidence="7">
    <location>
        <begin position="153"/>
        <end position="258"/>
    </location>
</feature>
<dbReference type="GeneTree" id="ENSGT00940000153835"/>
<sequence length="429" mass="48849">MDRGWWHQLWAWMFFYANLQRQRTPHTGFSSFQGSHVAGEDTRVFLQVQGETFRANCSYDVQKYLREKKYWCKEQAERNCPDLTLSFPSEGRAAPTRALHHPAELRDSRGGWFSVMMRALQKEDSGTYQCGVWVGMKQVLLQRIQMVVSPKEPVTVLAKKGKSLFLHCSYSVTVNVGELQHFIWCRMVSQIRCQPVVRGNADHSAVKAGRTEMMNDFPWKMITVSLKKLQLNDSGEYHLESHFQGRNKLLRRVVLKVLDGAESSKTERAEWKLSDFPDLTEERGRGGEKWNIDASPTDDSRKDQRTSYAVMALISLLATAALVATVTLISSYIGKKRAGKEMDLDRHAAFSKGELQEGREKASRMPDGDQNESMIYAAIRHQCQPKPEDVMYVNTQPSPKVFFLQEAPGSSQHTGPVEYATLIFNDATP</sequence>
<evidence type="ECO:0000313" key="8">
    <source>
        <dbReference type="Ensembl" id="ENSCJPP00005023959.1"/>
    </source>
</evidence>
<gene>
    <name evidence="8" type="primary">LOC107324920</name>
</gene>
<feature type="domain" description="Immunoglobulin" evidence="7">
    <location>
        <begin position="42"/>
        <end position="149"/>
    </location>
</feature>
<keyword evidence="3" id="KW-0393">Immunoglobulin domain</keyword>
<dbReference type="GO" id="GO:0009986">
    <property type="term" value="C:cell surface"/>
    <property type="evidence" value="ECO:0007669"/>
    <property type="project" value="TreeGrafter"/>
</dbReference>
<proteinExistence type="predicted"/>
<dbReference type="SMART" id="SM00409">
    <property type="entry name" value="IG"/>
    <property type="match status" value="2"/>
</dbReference>
<feature type="transmembrane region" description="Helical" evidence="5">
    <location>
        <begin position="308"/>
        <end position="333"/>
    </location>
</feature>
<organism evidence="8 9">
    <name type="scientific">Coturnix japonica</name>
    <name type="common">Japanese quail</name>
    <name type="synonym">Coturnix coturnix japonica</name>
    <dbReference type="NCBI Taxonomy" id="93934"/>
    <lineage>
        <taxon>Eukaryota</taxon>
        <taxon>Metazoa</taxon>
        <taxon>Chordata</taxon>
        <taxon>Craniata</taxon>
        <taxon>Vertebrata</taxon>
        <taxon>Euteleostomi</taxon>
        <taxon>Archelosauria</taxon>
        <taxon>Archosauria</taxon>
        <taxon>Dinosauria</taxon>
        <taxon>Saurischia</taxon>
        <taxon>Theropoda</taxon>
        <taxon>Coelurosauria</taxon>
        <taxon>Aves</taxon>
        <taxon>Neognathae</taxon>
        <taxon>Galloanserae</taxon>
        <taxon>Galliformes</taxon>
        <taxon>Phasianidae</taxon>
        <taxon>Perdicinae</taxon>
        <taxon>Coturnix</taxon>
    </lineage>
</organism>
<feature type="signal peptide" evidence="6">
    <location>
        <begin position="1"/>
        <end position="21"/>
    </location>
</feature>
<dbReference type="GO" id="GO:0038023">
    <property type="term" value="F:signaling receptor activity"/>
    <property type="evidence" value="ECO:0007669"/>
    <property type="project" value="TreeGrafter"/>
</dbReference>
<keyword evidence="5" id="KW-0812">Transmembrane</keyword>
<dbReference type="KEGG" id="cjo:107324920"/>
<evidence type="ECO:0000256" key="1">
    <source>
        <dbReference type="ARBA" id="ARBA00022729"/>
    </source>
</evidence>
<reference evidence="8" key="1">
    <citation type="submission" date="2015-11" db="EMBL/GenBank/DDBJ databases">
        <authorList>
            <consortium name="International Coturnix japonica Genome Analysis Consortium"/>
            <person name="Warren W."/>
            <person name="Burt D.W."/>
            <person name="Antin P.B."/>
            <person name="Lanford R."/>
            <person name="Gros J."/>
            <person name="Wilson R.K."/>
        </authorList>
    </citation>
    <scope>NUCLEOTIDE SEQUENCE [LARGE SCALE GENOMIC DNA]</scope>
</reference>
<dbReference type="InterPro" id="IPR013783">
    <property type="entry name" value="Ig-like_fold"/>
</dbReference>
<evidence type="ECO:0000256" key="6">
    <source>
        <dbReference type="SAM" id="SignalP"/>
    </source>
</evidence>
<evidence type="ECO:0000313" key="9">
    <source>
        <dbReference type="Proteomes" id="UP000694412"/>
    </source>
</evidence>
<feature type="region of interest" description="Disordered" evidence="4">
    <location>
        <begin position="283"/>
        <end position="303"/>
    </location>
</feature>